<dbReference type="InterPro" id="IPR052574">
    <property type="entry name" value="CDIRP"/>
</dbReference>
<dbReference type="Gene3D" id="3.80.10.10">
    <property type="entry name" value="Ribonuclease Inhibitor"/>
    <property type="match status" value="2"/>
</dbReference>
<evidence type="ECO:0000256" key="1">
    <source>
        <dbReference type="ARBA" id="ARBA00022614"/>
    </source>
</evidence>
<dbReference type="PANTHER" id="PTHR47566:SF1">
    <property type="entry name" value="PROTEIN NUD1"/>
    <property type="match status" value="1"/>
</dbReference>
<gene>
    <name evidence="4" type="ORF">SAMN02745171_00807</name>
</gene>
<accession>A0A1T4MKI7</accession>
<keyword evidence="5" id="KW-1185">Reference proteome</keyword>
<proteinExistence type="predicted"/>
<protein>
    <submittedName>
        <fullName evidence="4">Por secretion system C-terminal sorting domain-containing protein</fullName>
    </submittedName>
</protein>
<feature type="chain" id="PRO_5012730162" evidence="3">
    <location>
        <begin position="19"/>
        <end position="687"/>
    </location>
</feature>
<dbReference type="InterPro" id="IPR032675">
    <property type="entry name" value="LRR_dom_sf"/>
</dbReference>
<name>A0A1T4MKI7_9PORP</name>
<keyword evidence="2" id="KW-0677">Repeat</keyword>
<sequence length="687" mass="77191">MRRFFTVGVFLLSFFALFHTTFVEGRAAVEREDIPRNVTRKNAHLFKTLSRSLTEKLEQTTQKKQEKRNVIARFDTTKNLASQAQSPEEAYVDIVLTKAIGAEVRFGTDVPDNQIEGLEFVRVIPDPEGGSHDTRIYRVLNQKIRVKSLAETPLRIVDVEETGIVSFDASHCPTLEEFYANRNPDLAVLDFSHNPYMKTIAAAFTKVNKVNVKGLKFLSVFSVAPAQLSELDVTGCDNLSFLLVFGNQIKDEKMAQLIASLPDLSENDERGMLFVIDENPVTFEENNRCSVAHVNAAVKKDWGVFNESRQPYKGYDYAPNYSDDIITFNTNIAQNASIFMRIEGKDNADVLVDGAEYWQRKSERDEYILKKKQVTIKGKVAYLDISGCEITDLNISGNKHLTTIRCANNPMLKKLDVSQHKDLKELDITQTNIFTLDLSQAENLKVLKCSTSKIGSLDLSKTPLLQELNISNNDIRQIDLSHAPLLKELTVSGCSLTELDLSKNPLLESIQAHANELTKLLFVSDQLYRVTVFANKIKGEAMTAMMQSLPVVQDPDRQAYIAVFYEGTDMPESNICMETDVEIAREKRWKVTKVDADYEESEYGGVTGCAPIYDVLKTAIYPNPAQEYIIVSGVERGDRVELLTVEGVTLWKTLAEQNSVHIDLATVPAGWYLLQTAKGTHLLQVTK</sequence>
<dbReference type="AlphaFoldDB" id="A0A1T4MKI7"/>
<evidence type="ECO:0000313" key="4">
    <source>
        <dbReference type="EMBL" id="SJZ67512.1"/>
    </source>
</evidence>
<evidence type="ECO:0000256" key="2">
    <source>
        <dbReference type="ARBA" id="ARBA00022737"/>
    </source>
</evidence>
<dbReference type="PANTHER" id="PTHR47566">
    <property type="match status" value="1"/>
</dbReference>
<dbReference type="GO" id="GO:0035591">
    <property type="term" value="F:signaling adaptor activity"/>
    <property type="evidence" value="ECO:0007669"/>
    <property type="project" value="TreeGrafter"/>
</dbReference>
<dbReference type="EMBL" id="FUXE01000007">
    <property type="protein sequence ID" value="SJZ67512.1"/>
    <property type="molecule type" value="Genomic_DNA"/>
</dbReference>
<dbReference type="OrthoDB" id="1014625at2"/>
<dbReference type="SUPFAM" id="SSF52058">
    <property type="entry name" value="L domain-like"/>
    <property type="match status" value="1"/>
</dbReference>
<organism evidence="4 5">
    <name type="scientific">Porphyromonas circumdentaria</name>
    <dbReference type="NCBI Taxonomy" id="29524"/>
    <lineage>
        <taxon>Bacteria</taxon>
        <taxon>Pseudomonadati</taxon>
        <taxon>Bacteroidota</taxon>
        <taxon>Bacteroidia</taxon>
        <taxon>Bacteroidales</taxon>
        <taxon>Porphyromonadaceae</taxon>
        <taxon>Porphyromonas</taxon>
    </lineage>
</organism>
<keyword evidence="3" id="KW-0732">Signal</keyword>
<dbReference type="Proteomes" id="UP000190121">
    <property type="component" value="Unassembled WGS sequence"/>
</dbReference>
<dbReference type="InterPro" id="IPR026444">
    <property type="entry name" value="Secre_tail"/>
</dbReference>
<feature type="signal peptide" evidence="3">
    <location>
        <begin position="1"/>
        <end position="18"/>
    </location>
</feature>
<keyword evidence="1" id="KW-0433">Leucine-rich repeat</keyword>
<evidence type="ECO:0000256" key="3">
    <source>
        <dbReference type="SAM" id="SignalP"/>
    </source>
</evidence>
<reference evidence="5" key="1">
    <citation type="submission" date="2017-02" db="EMBL/GenBank/DDBJ databases">
        <authorList>
            <person name="Varghese N."/>
            <person name="Submissions S."/>
        </authorList>
    </citation>
    <scope>NUCLEOTIDE SEQUENCE [LARGE SCALE GENOMIC DNA]</scope>
    <source>
        <strain evidence="5">ATCC 51356</strain>
    </source>
</reference>
<evidence type="ECO:0000313" key="5">
    <source>
        <dbReference type="Proteomes" id="UP000190121"/>
    </source>
</evidence>
<dbReference type="NCBIfam" id="TIGR04183">
    <property type="entry name" value="Por_Secre_tail"/>
    <property type="match status" value="1"/>
</dbReference>
<dbReference type="RefSeq" id="WP_078736753.1">
    <property type="nucleotide sequence ID" value="NZ_FUXE01000007.1"/>
</dbReference>